<dbReference type="InterPro" id="IPR016181">
    <property type="entry name" value="Acyl_CoA_acyltransferase"/>
</dbReference>
<comment type="similarity">
    <text evidence="3">Belongs to the acetyltransferase family. MAK3 subfamily.</text>
</comment>
<protein>
    <submittedName>
        <fullName evidence="5">GCN5-related N-acetyltransferase</fullName>
    </submittedName>
</protein>
<gene>
    <name evidence="5" type="ORF">NIES267_57390</name>
</gene>
<evidence type="ECO:0000256" key="1">
    <source>
        <dbReference type="ARBA" id="ARBA00022679"/>
    </source>
</evidence>
<dbReference type="Proteomes" id="UP000218418">
    <property type="component" value="Chromosome"/>
</dbReference>
<dbReference type="Pfam" id="PF00583">
    <property type="entry name" value="Acetyltransf_1"/>
    <property type="match status" value="1"/>
</dbReference>
<dbReference type="PROSITE" id="PS51186">
    <property type="entry name" value="GNAT"/>
    <property type="match status" value="1"/>
</dbReference>
<evidence type="ECO:0000256" key="2">
    <source>
        <dbReference type="ARBA" id="ARBA00023315"/>
    </source>
</evidence>
<keyword evidence="6" id="KW-1185">Reference proteome</keyword>
<dbReference type="InterPro" id="IPR000182">
    <property type="entry name" value="GNAT_dom"/>
</dbReference>
<evidence type="ECO:0000256" key="3">
    <source>
        <dbReference type="ARBA" id="ARBA00024025"/>
    </source>
</evidence>
<sequence length="145" mass="16529">MTIEILELTISDYDDAIALWESCTGVSIRDADSRENIARYLNRNPGLNFKAIKNEKLVGTILCGHDGRRGYINHLAVCSNYRTQGIGRKLVETSLGELKKQGIEKCHLFVFVENIEAKKFWERLGWKHREEINMMSLSISDSANP</sequence>
<keyword evidence="2" id="KW-0012">Acyltransferase</keyword>
<dbReference type="CDD" id="cd04301">
    <property type="entry name" value="NAT_SF"/>
    <property type="match status" value="1"/>
</dbReference>
<evidence type="ECO:0000259" key="4">
    <source>
        <dbReference type="PROSITE" id="PS51186"/>
    </source>
</evidence>
<accession>A0A1Z4LYD4</accession>
<dbReference type="GO" id="GO:0031417">
    <property type="term" value="C:NatC complex"/>
    <property type="evidence" value="ECO:0007669"/>
    <property type="project" value="TreeGrafter"/>
</dbReference>
<organism evidence="5 6">
    <name type="scientific">Calothrix parasitica NIES-267</name>
    <dbReference type="NCBI Taxonomy" id="1973488"/>
    <lineage>
        <taxon>Bacteria</taxon>
        <taxon>Bacillati</taxon>
        <taxon>Cyanobacteriota</taxon>
        <taxon>Cyanophyceae</taxon>
        <taxon>Nostocales</taxon>
        <taxon>Calotrichaceae</taxon>
        <taxon>Calothrix</taxon>
    </lineage>
</organism>
<dbReference type="InterPro" id="IPR044542">
    <property type="entry name" value="NAA30-like"/>
</dbReference>
<feature type="domain" description="N-acetyltransferase" evidence="4">
    <location>
        <begin position="3"/>
        <end position="140"/>
    </location>
</feature>
<dbReference type="GO" id="GO:0004596">
    <property type="term" value="F:protein-N-terminal amino-acid acetyltransferase activity"/>
    <property type="evidence" value="ECO:0007669"/>
    <property type="project" value="InterPro"/>
</dbReference>
<reference evidence="5 6" key="1">
    <citation type="submission" date="2017-06" db="EMBL/GenBank/DDBJ databases">
        <title>Genome sequencing of cyanobaciteial culture collection at National Institute for Environmental Studies (NIES).</title>
        <authorList>
            <person name="Hirose Y."/>
            <person name="Shimura Y."/>
            <person name="Fujisawa T."/>
            <person name="Nakamura Y."/>
            <person name="Kawachi M."/>
        </authorList>
    </citation>
    <scope>NUCLEOTIDE SEQUENCE [LARGE SCALE GENOMIC DNA]</scope>
    <source>
        <strain evidence="5 6">NIES-267</strain>
    </source>
</reference>
<dbReference type="PANTHER" id="PTHR45896:SF1">
    <property type="entry name" value="N-ALPHA-ACETYLTRANSFERASE 30"/>
    <property type="match status" value="1"/>
</dbReference>
<dbReference type="PANTHER" id="PTHR45896">
    <property type="entry name" value="N-ALPHA-ACETYLTRANSFERASE 30"/>
    <property type="match status" value="1"/>
</dbReference>
<dbReference type="Gene3D" id="3.40.630.30">
    <property type="match status" value="1"/>
</dbReference>
<name>A0A1Z4LYD4_9CYAN</name>
<evidence type="ECO:0000313" key="6">
    <source>
        <dbReference type="Proteomes" id="UP000218418"/>
    </source>
</evidence>
<dbReference type="OrthoDB" id="9796381at2"/>
<dbReference type="EMBL" id="AP018227">
    <property type="protein sequence ID" value="BAY86233.1"/>
    <property type="molecule type" value="Genomic_DNA"/>
</dbReference>
<evidence type="ECO:0000313" key="5">
    <source>
        <dbReference type="EMBL" id="BAY86233.1"/>
    </source>
</evidence>
<keyword evidence="1 5" id="KW-0808">Transferase</keyword>
<dbReference type="SUPFAM" id="SSF55729">
    <property type="entry name" value="Acyl-CoA N-acyltransferases (Nat)"/>
    <property type="match status" value="1"/>
</dbReference>
<proteinExistence type="inferred from homology"/>
<dbReference type="AlphaFoldDB" id="A0A1Z4LYD4"/>